<keyword evidence="2" id="KW-1185">Reference proteome</keyword>
<dbReference type="Proteomes" id="UP001362999">
    <property type="component" value="Unassembled WGS sequence"/>
</dbReference>
<name>A0AAW0A4U3_9AGAR</name>
<gene>
    <name evidence="1" type="ORF">R3P38DRAFT_2796524</name>
</gene>
<evidence type="ECO:0000313" key="2">
    <source>
        <dbReference type="Proteomes" id="UP001362999"/>
    </source>
</evidence>
<protein>
    <recommendedName>
        <fullName evidence="3">F-box domain-containing protein</fullName>
    </recommendedName>
</protein>
<organism evidence="1 2">
    <name type="scientific">Favolaschia claudopus</name>
    <dbReference type="NCBI Taxonomy" id="2862362"/>
    <lineage>
        <taxon>Eukaryota</taxon>
        <taxon>Fungi</taxon>
        <taxon>Dikarya</taxon>
        <taxon>Basidiomycota</taxon>
        <taxon>Agaricomycotina</taxon>
        <taxon>Agaricomycetes</taxon>
        <taxon>Agaricomycetidae</taxon>
        <taxon>Agaricales</taxon>
        <taxon>Marasmiineae</taxon>
        <taxon>Mycenaceae</taxon>
        <taxon>Favolaschia</taxon>
    </lineage>
</organism>
<accession>A0AAW0A4U3</accession>
<sequence length="432" mass="48974">MFHPTPIHRIPDEVVRDILLEVYEDVRYDWIDSVDYRTSLSVVCSSWQGIILHSPAFWTHIPITLATSPSFITRQLRHSGCMETSVLFNTQSFSLQERLLEQRTTMRFRTIRDFMREVAVVILPHFGRVACLSVTCSHEVEWRMLMVSLRLARLTKLDTLSITTSTAGQLDIPLPAFSNTPHFRHLSISPSATWADTACYDNVRVLRLLGAANEQNVVWSKFHSTLSAAPMLHTLYLKSIGWRTGGEEAIPLTVDSVTELVVDKLDPLSAHLLENLCLPNATTLRVIAEGSFDWYTPALRQVLPFVRCLHIQLCRRTSKHVAQLLGMLPLLDTLWISASCDDVWRHVVSLAKARKLQISKVKSITTSSVVRESEAALVIAECDEHCVLYSRVAGSDREKVQWRLNEGKLGVQVVKCTATDEVQFDAWQRNSR</sequence>
<dbReference type="AlphaFoldDB" id="A0AAW0A4U3"/>
<dbReference type="SUPFAM" id="SSF52047">
    <property type="entry name" value="RNI-like"/>
    <property type="match status" value="1"/>
</dbReference>
<dbReference type="EMBL" id="JAWWNJ010000085">
    <property type="protein sequence ID" value="KAK7001035.1"/>
    <property type="molecule type" value="Genomic_DNA"/>
</dbReference>
<evidence type="ECO:0008006" key="3">
    <source>
        <dbReference type="Google" id="ProtNLM"/>
    </source>
</evidence>
<comment type="caution">
    <text evidence="1">The sequence shown here is derived from an EMBL/GenBank/DDBJ whole genome shotgun (WGS) entry which is preliminary data.</text>
</comment>
<dbReference type="Gene3D" id="3.80.10.10">
    <property type="entry name" value="Ribonuclease Inhibitor"/>
    <property type="match status" value="1"/>
</dbReference>
<evidence type="ECO:0000313" key="1">
    <source>
        <dbReference type="EMBL" id="KAK7001035.1"/>
    </source>
</evidence>
<proteinExistence type="predicted"/>
<reference evidence="1 2" key="1">
    <citation type="journal article" date="2024" name="J Genomics">
        <title>Draft genome sequencing and assembly of Favolaschia claudopus CIRM-BRFM 2984 isolated from oak limbs.</title>
        <authorList>
            <person name="Navarro D."/>
            <person name="Drula E."/>
            <person name="Chaduli D."/>
            <person name="Cazenave R."/>
            <person name="Ahrendt S."/>
            <person name="Wang J."/>
            <person name="Lipzen A."/>
            <person name="Daum C."/>
            <person name="Barry K."/>
            <person name="Grigoriev I.V."/>
            <person name="Favel A."/>
            <person name="Rosso M.N."/>
            <person name="Martin F."/>
        </authorList>
    </citation>
    <scope>NUCLEOTIDE SEQUENCE [LARGE SCALE GENOMIC DNA]</scope>
    <source>
        <strain evidence="1 2">CIRM-BRFM 2984</strain>
    </source>
</reference>
<dbReference type="InterPro" id="IPR032675">
    <property type="entry name" value="LRR_dom_sf"/>
</dbReference>